<protein>
    <submittedName>
        <fullName evidence="4">Copper-binding protein</fullName>
    </submittedName>
</protein>
<evidence type="ECO:0000256" key="1">
    <source>
        <dbReference type="ARBA" id="ARBA00022723"/>
    </source>
</evidence>
<dbReference type="SUPFAM" id="SSF49503">
    <property type="entry name" value="Cupredoxins"/>
    <property type="match status" value="1"/>
</dbReference>
<organism evidence="4 5">
    <name type="scientific">Photobacterium phosphoreum</name>
    <dbReference type="NCBI Taxonomy" id="659"/>
    <lineage>
        <taxon>Bacteria</taxon>
        <taxon>Pseudomonadati</taxon>
        <taxon>Pseudomonadota</taxon>
        <taxon>Gammaproteobacteria</taxon>
        <taxon>Vibrionales</taxon>
        <taxon>Vibrionaceae</taxon>
        <taxon>Photobacterium</taxon>
    </lineage>
</organism>
<feature type="signal peptide" evidence="3">
    <location>
        <begin position="1"/>
        <end position="19"/>
    </location>
</feature>
<reference evidence="4" key="1">
    <citation type="submission" date="2019-11" db="EMBL/GenBank/DDBJ databases">
        <title>Comparative genomics of photobacteria reveal adaptation to distinct habitats.</title>
        <authorList>
            <person name="Fuertes-Perez S."/>
            <person name="Hilgarth M."/>
            <person name="Vogel R.F."/>
        </authorList>
    </citation>
    <scope>NUCLEOTIDE SEQUENCE</scope>
    <source>
        <strain evidence="4">TMW2.2145</strain>
    </source>
</reference>
<keyword evidence="1" id="KW-0479">Metal-binding</keyword>
<dbReference type="EMBL" id="WMCP01000037">
    <property type="protein sequence ID" value="MCF2303944.1"/>
    <property type="molecule type" value="Genomic_DNA"/>
</dbReference>
<keyword evidence="2" id="KW-0186">Copper</keyword>
<dbReference type="AlphaFoldDB" id="A0AAW4ZX58"/>
<sequence>MKKTLLILAMALTTTNAIAAMDHSTMDHSGMDHSQMDATEMDHSGMDHSQMDTTKMDHSGMDHSQMDTTKMDHQMMNMKSMSDVGMPAAGSKPDKVAYVILSDDMQITFKQPVDIKPNDVVQFVVINQGKMAHEFSIGSPQEQAQYRKMTKDHQADNGNTVTIAPGKAKQVLWHFHGSNKVELACNMAGHADAGMTKTITL</sequence>
<evidence type="ECO:0000256" key="3">
    <source>
        <dbReference type="SAM" id="SignalP"/>
    </source>
</evidence>
<evidence type="ECO:0000313" key="4">
    <source>
        <dbReference type="EMBL" id="MCF2303944.1"/>
    </source>
</evidence>
<dbReference type="Proteomes" id="UP000813876">
    <property type="component" value="Unassembled WGS sequence"/>
</dbReference>
<dbReference type="Gene3D" id="2.60.40.420">
    <property type="entry name" value="Cupredoxins - blue copper proteins"/>
    <property type="match status" value="1"/>
</dbReference>
<accession>A0AAW4ZX58</accession>
<dbReference type="GO" id="GO:0046872">
    <property type="term" value="F:metal ion binding"/>
    <property type="evidence" value="ECO:0007669"/>
    <property type="project" value="UniProtKB-KW"/>
</dbReference>
<evidence type="ECO:0000313" key="5">
    <source>
        <dbReference type="Proteomes" id="UP000813876"/>
    </source>
</evidence>
<gene>
    <name evidence="4" type="ORF">GLP33_19705</name>
</gene>
<name>A0AAW4ZX58_PHOPO</name>
<feature type="chain" id="PRO_5043644180" evidence="3">
    <location>
        <begin position="20"/>
        <end position="201"/>
    </location>
</feature>
<proteinExistence type="predicted"/>
<dbReference type="InterPro" id="IPR050845">
    <property type="entry name" value="Cu-binding_ET"/>
</dbReference>
<evidence type="ECO:0000256" key="2">
    <source>
        <dbReference type="ARBA" id="ARBA00023008"/>
    </source>
</evidence>
<dbReference type="RefSeq" id="WP_065195222.1">
    <property type="nucleotide sequence ID" value="NZ_CAMQXB010000010.1"/>
</dbReference>
<dbReference type="PANTHER" id="PTHR38439">
    <property type="entry name" value="AURACYANIN-B"/>
    <property type="match status" value="1"/>
</dbReference>
<keyword evidence="3" id="KW-0732">Signal</keyword>
<dbReference type="InterPro" id="IPR008972">
    <property type="entry name" value="Cupredoxin"/>
</dbReference>
<comment type="caution">
    <text evidence="4">The sequence shown here is derived from an EMBL/GenBank/DDBJ whole genome shotgun (WGS) entry which is preliminary data.</text>
</comment>
<dbReference type="PANTHER" id="PTHR38439:SF3">
    <property type="entry name" value="COPPER-RESISTANT CUPROPROTEIN COPI"/>
    <property type="match status" value="1"/>
</dbReference>